<feature type="compositionally biased region" description="Acidic residues" evidence="1">
    <location>
        <begin position="101"/>
        <end position="115"/>
    </location>
</feature>
<feature type="region of interest" description="Disordered" evidence="1">
    <location>
        <begin position="138"/>
        <end position="223"/>
    </location>
</feature>
<dbReference type="EMBL" id="KI894029">
    <property type="protein sequence ID" value="OBR86470.1"/>
    <property type="molecule type" value="Genomic_DNA"/>
</dbReference>
<dbReference type="AlphaFoldDB" id="A0A1A6A8T7"/>
<feature type="compositionally biased region" description="Acidic residues" evidence="1">
    <location>
        <begin position="175"/>
        <end position="186"/>
    </location>
</feature>
<evidence type="ECO:0000256" key="1">
    <source>
        <dbReference type="SAM" id="MobiDB-lite"/>
    </source>
</evidence>
<dbReference type="GeneID" id="28966176"/>
<feature type="compositionally biased region" description="Basic and acidic residues" evidence="1">
    <location>
        <begin position="42"/>
        <end position="58"/>
    </location>
</feature>
<reference evidence="2" key="1">
    <citation type="submission" date="2013-07" db="EMBL/GenBank/DDBJ databases">
        <title>The Genome Sequence of Cryptococcus dejecticola CBS10117.</title>
        <authorList>
            <consortium name="The Broad Institute Genome Sequencing Platform"/>
            <person name="Cuomo C."/>
            <person name="Litvintseva A."/>
            <person name="Chen Y."/>
            <person name="Heitman J."/>
            <person name="Sun S."/>
            <person name="Springer D."/>
            <person name="Dromer F."/>
            <person name="Young S.K."/>
            <person name="Zeng Q."/>
            <person name="Gargeya S."/>
            <person name="Fitzgerald M."/>
            <person name="Abouelleil A."/>
            <person name="Alvarado L."/>
            <person name="Berlin A.M."/>
            <person name="Chapman S.B."/>
            <person name="Dewar J."/>
            <person name="Goldberg J."/>
            <person name="Griggs A."/>
            <person name="Gujja S."/>
            <person name="Hansen M."/>
            <person name="Howarth C."/>
            <person name="Imamovic A."/>
            <person name="Larimer J."/>
            <person name="McCowan C."/>
            <person name="Murphy C."/>
            <person name="Pearson M."/>
            <person name="Priest M."/>
            <person name="Roberts A."/>
            <person name="Saif S."/>
            <person name="Shea T."/>
            <person name="Sykes S."/>
            <person name="Wortman J."/>
            <person name="Nusbaum C."/>
            <person name="Birren B."/>
        </authorList>
    </citation>
    <scope>NUCLEOTIDE SEQUENCE [LARGE SCALE GENOMIC DNA]</scope>
    <source>
        <strain evidence="2">CBS 10117</strain>
    </source>
</reference>
<feature type="compositionally biased region" description="Polar residues" evidence="1">
    <location>
        <begin position="63"/>
        <end position="82"/>
    </location>
</feature>
<dbReference type="RefSeq" id="XP_018264312.1">
    <property type="nucleotide sequence ID" value="XM_018405818.1"/>
</dbReference>
<gene>
    <name evidence="2" type="ORF">I303_02477</name>
    <name evidence="3" type="ORF">I303_102462</name>
</gene>
<name>A0A1A6A8T7_9TREE</name>
<reference evidence="3" key="2">
    <citation type="submission" date="2013-07" db="EMBL/GenBank/DDBJ databases">
        <authorList>
            <consortium name="The Broad Institute Genome Sequencing Platform"/>
            <person name="Cuomo C."/>
            <person name="Litvintseva A."/>
            <person name="Chen Y."/>
            <person name="Heitman J."/>
            <person name="Sun S."/>
            <person name="Springer D."/>
            <person name="Dromer F."/>
            <person name="Young S.K."/>
            <person name="Zeng Q."/>
            <person name="Gargeya S."/>
            <person name="Fitzgerald M."/>
            <person name="Abouelleil A."/>
            <person name="Alvarado L."/>
            <person name="Berlin A.M."/>
            <person name="Chapman S.B."/>
            <person name="Dewar J."/>
            <person name="Goldberg J."/>
            <person name="Griggs A."/>
            <person name="Gujja S."/>
            <person name="Hansen M."/>
            <person name="Howarth C."/>
            <person name="Imamovic A."/>
            <person name="Larimer J."/>
            <person name="McCowan C."/>
            <person name="Murphy C."/>
            <person name="Pearson M."/>
            <person name="Priest M."/>
            <person name="Roberts A."/>
            <person name="Saif S."/>
            <person name="Shea T."/>
            <person name="Sykes S."/>
            <person name="Wortman J."/>
            <person name="Nusbaum C."/>
            <person name="Birren B."/>
        </authorList>
    </citation>
    <scope>NUCLEOTIDE SEQUENCE</scope>
    <source>
        <strain evidence="3">CBS 10117</strain>
    </source>
</reference>
<keyword evidence="4" id="KW-1185">Reference proteome</keyword>
<dbReference type="Proteomes" id="UP000078595">
    <property type="component" value="Chromosome 3"/>
</dbReference>
<dbReference type="OrthoDB" id="2565228at2759"/>
<dbReference type="VEuPathDB" id="FungiDB:I303_02477"/>
<evidence type="ECO:0000313" key="3">
    <source>
        <dbReference type="EMBL" id="WWC59900.1"/>
    </source>
</evidence>
<organism evidence="2">
    <name type="scientific">Kwoniella dejecticola CBS 10117</name>
    <dbReference type="NCBI Taxonomy" id="1296121"/>
    <lineage>
        <taxon>Eukaryota</taxon>
        <taxon>Fungi</taxon>
        <taxon>Dikarya</taxon>
        <taxon>Basidiomycota</taxon>
        <taxon>Agaricomycotina</taxon>
        <taxon>Tremellomycetes</taxon>
        <taxon>Tremellales</taxon>
        <taxon>Cryptococcaceae</taxon>
        <taxon>Kwoniella</taxon>
    </lineage>
</organism>
<evidence type="ECO:0000313" key="2">
    <source>
        <dbReference type="EMBL" id="OBR86470.1"/>
    </source>
</evidence>
<proteinExistence type="predicted"/>
<feature type="compositionally biased region" description="Polar residues" evidence="1">
    <location>
        <begin position="155"/>
        <end position="166"/>
    </location>
</feature>
<reference evidence="3" key="3">
    <citation type="submission" date="2024-02" db="EMBL/GenBank/DDBJ databases">
        <title>Comparative genomics of Cryptococcus and Kwoniella reveals pathogenesis evolution and contrasting modes of karyotype evolution via chromosome fusion or intercentromeric recombination.</title>
        <authorList>
            <person name="Coelho M.A."/>
            <person name="David-Palma M."/>
            <person name="Shea T."/>
            <person name="Bowers K."/>
            <person name="McGinley-Smith S."/>
            <person name="Mohammad A.W."/>
            <person name="Gnirke A."/>
            <person name="Yurkov A.M."/>
            <person name="Nowrousian M."/>
            <person name="Sun S."/>
            <person name="Cuomo C.A."/>
            <person name="Heitman J."/>
        </authorList>
    </citation>
    <scope>NUCLEOTIDE SEQUENCE</scope>
    <source>
        <strain evidence="3">CBS 10117</strain>
    </source>
</reference>
<dbReference type="EMBL" id="CP144532">
    <property type="protein sequence ID" value="WWC59900.1"/>
    <property type="molecule type" value="Genomic_DNA"/>
</dbReference>
<dbReference type="KEGG" id="kdj:28966176"/>
<accession>A0A1A6A8T7</accession>
<sequence length="320" mass="35849">MAAPGRHTTQSIYPLTPPPTVHQSRTIGPRQRDSATPCPGLPHDDKTLSRDGEGDWRKWPVTLYNTRTSRQLLETNTTSETIQTDKGKSKAPLFLPSSPEPEQEDVEMGDNNVESDDDEIVYMGKATEEVMKHRILSTDEHDHHLVPRSSGAELPSNSGHNVQIVSQDKRKRRDEEEESDDEDEDISFVGRVYKYPRAELDQNGANSPKEDTPLHIMSPQSQQSKGCCTCGGRDVIGSATANSKGSGSHTLSNRIRSNILALLLNQEQSLYLQLRSDPLIKDWKDIAELVGAKREDYDRVRFASRWLQDNLPNLLAQGKI</sequence>
<protein>
    <submittedName>
        <fullName evidence="2">Uncharacterized protein</fullName>
    </submittedName>
</protein>
<evidence type="ECO:0000313" key="4">
    <source>
        <dbReference type="Proteomes" id="UP000078595"/>
    </source>
</evidence>
<feature type="region of interest" description="Disordered" evidence="1">
    <location>
        <begin position="1"/>
        <end position="115"/>
    </location>
</feature>